<organism evidence="1 2">
    <name type="scientific">Dorcoceras hygrometricum</name>
    <dbReference type="NCBI Taxonomy" id="472368"/>
    <lineage>
        <taxon>Eukaryota</taxon>
        <taxon>Viridiplantae</taxon>
        <taxon>Streptophyta</taxon>
        <taxon>Embryophyta</taxon>
        <taxon>Tracheophyta</taxon>
        <taxon>Spermatophyta</taxon>
        <taxon>Magnoliopsida</taxon>
        <taxon>eudicotyledons</taxon>
        <taxon>Gunneridae</taxon>
        <taxon>Pentapetalae</taxon>
        <taxon>asterids</taxon>
        <taxon>lamiids</taxon>
        <taxon>Lamiales</taxon>
        <taxon>Gesneriaceae</taxon>
        <taxon>Didymocarpoideae</taxon>
        <taxon>Trichosporeae</taxon>
        <taxon>Loxocarpinae</taxon>
        <taxon>Dorcoceras</taxon>
    </lineage>
</organism>
<accession>A0A2Z7B8Y5</accession>
<evidence type="ECO:0000313" key="1">
    <source>
        <dbReference type="EMBL" id="KZV30974.1"/>
    </source>
</evidence>
<sequence length="79" mass="9211">MYSHEIAQQKIREVKKALYDLYDEYVVANNVEERENSHVNEVGGDGQLEEGWDDWDEYIKTNQGACPQNSELDDYLSKP</sequence>
<protein>
    <submittedName>
        <fullName evidence="1">Zinc finger BED domain-containing protein RICESLEEPER 2-like</fullName>
    </submittedName>
</protein>
<proteinExistence type="predicted"/>
<dbReference type="Proteomes" id="UP000250235">
    <property type="component" value="Unassembled WGS sequence"/>
</dbReference>
<reference evidence="1 2" key="1">
    <citation type="journal article" date="2015" name="Proc. Natl. Acad. Sci. U.S.A.">
        <title>The resurrection genome of Boea hygrometrica: A blueprint for survival of dehydration.</title>
        <authorList>
            <person name="Xiao L."/>
            <person name="Yang G."/>
            <person name="Zhang L."/>
            <person name="Yang X."/>
            <person name="Zhao S."/>
            <person name="Ji Z."/>
            <person name="Zhou Q."/>
            <person name="Hu M."/>
            <person name="Wang Y."/>
            <person name="Chen M."/>
            <person name="Xu Y."/>
            <person name="Jin H."/>
            <person name="Xiao X."/>
            <person name="Hu G."/>
            <person name="Bao F."/>
            <person name="Hu Y."/>
            <person name="Wan P."/>
            <person name="Li L."/>
            <person name="Deng X."/>
            <person name="Kuang T."/>
            <person name="Xiang C."/>
            <person name="Zhu J.K."/>
            <person name="Oliver M.J."/>
            <person name="He Y."/>
        </authorList>
    </citation>
    <scope>NUCLEOTIDE SEQUENCE [LARGE SCALE GENOMIC DNA]</scope>
    <source>
        <strain evidence="2">cv. XS01</strain>
    </source>
</reference>
<gene>
    <name evidence="1" type="ORF">F511_30749</name>
</gene>
<keyword evidence="2" id="KW-1185">Reference proteome</keyword>
<dbReference type="EMBL" id="KV007767">
    <property type="protein sequence ID" value="KZV30974.1"/>
    <property type="molecule type" value="Genomic_DNA"/>
</dbReference>
<dbReference type="AlphaFoldDB" id="A0A2Z7B8Y5"/>
<evidence type="ECO:0000313" key="2">
    <source>
        <dbReference type="Proteomes" id="UP000250235"/>
    </source>
</evidence>
<name>A0A2Z7B8Y5_9LAMI</name>